<name>A0A6A5H893_CAERE</name>
<dbReference type="KEGG" id="crq:GCK72_011361"/>
<organism evidence="1 2">
    <name type="scientific">Caenorhabditis remanei</name>
    <name type="common">Caenorhabditis vulgaris</name>
    <dbReference type="NCBI Taxonomy" id="31234"/>
    <lineage>
        <taxon>Eukaryota</taxon>
        <taxon>Metazoa</taxon>
        <taxon>Ecdysozoa</taxon>
        <taxon>Nematoda</taxon>
        <taxon>Chromadorea</taxon>
        <taxon>Rhabditida</taxon>
        <taxon>Rhabditina</taxon>
        <taxon>Rhabditomorpha</taxon>
        <taxon>Rhabditoidea</taxon>
        <taxon>Rhabditidae</taxon>
        <taxon>Peloderinae</taxon>
        <taxon>Caenorhabditis</taxon>
    </lineage>
</organism>
<proteinExistence type="predicted"/>
<sequence>MTDSVGQTEMSHFVTTIMDIALEQGDFISRQTLEELEEMIQPKVMPQHYASLTAPRGDHEDRVKLTKDVIDVVKKMVEVGKFASDIMGKYLGPIGTVAGFVKDIIEHFEEKKEDPVLREIKELSMQLSALSQKMTTHFDDLKSFVVEQNFYDKYTVAISTLYKYMQDTLNDLSTDSIEKFEANYKKSDPQNLVYEIMTKLEQESTNPLKWAMKGDYLKSRDTFNKWKEILDSVLAEALFLEIYASALFPKVGQHGITKILEKTARYKEMLKEWEEDYLTKEYFWPDGIEQLMNEVHDKKSLSTKEAKVNKIWAGIESIMTNCKFYAVVVNSGHIYTLAELTRNTRAVISERNGFVIMIYHNSKKPRKQNEYVWLKEIVPVWNKRAKVLDAFNFNHWSMVRRYMEVDNIARLGHSVAAFIFAVAQSKEHIAVRYSKMDDGSLGPGHFTFDGYVVCDDAITKTTQPIFYLLGYRT</sequence>
<comment type="caution">
    <text evidence="1">The sequence shown here is derived from an EMBL/GenBank/DDBJ whole genome shotgun (WGS) entry which is preliminary data.</text>
</comment>
<protein>
    <submittedName>
        <fullName evidence="1">Uncharacterized protein</fullName>
    </submittedName>
</protein>
<dbReference type="Proteomes" id="UP000483820">
    <property type="component" value="Chromosome III"/>
</dbReference>
<dbReference type="GeneID" id="9823680"/>
<dbReference type="EMBL" id="WUAV01000003">
    <property type="protein sequence ID" value="KAF1763096.1"/>
    <property type="molecule type" value="Genomic_DNA"/>
</dbReference>
<dbReference type="Pfam" id="PF05075">
    <property type="entry name" value="DUF684"/>
    <property type="match status" value="1"/>
</dbReference>
<evidence type="ECO:0000313" key="2">
    <source>
        <dbReference type="Proteomes" id="UP000483820"/>
    </source>
</evidence>
<reference evidence="1 2" key="1">
    <citation type="submission" date="2019-12" db="EMBL/GenBank/DDBJ databases">
        <title>Chromosome-level assembly of the Caenorhabditis remanei genome.</title>
        <authorList>
            <person name="Teterina A.A."/>
            <person name="Willis J.H."/>
            <person name="Phillips P.C."/>
        </authorList>
    </citation>
    <scope>NUCLEOTIDE SEQUENCE [LARGE SCALE GENOMIC DNA]</scope>
    <source>
        <strain evidence="1 2">PX506</strain>
        <tissue evidence="1">Whole organism</tissue>
    </source>
</reference>
<dbReference type="InterPro" id="IPR007767">
    <property type="entry name" value="DUF684"/>
</dbReference>
<gene>
    <name evidence="1" type="ORF">GCK72_011361</name>
</gene>
<dbReference type="PANTHER" id="PTHR31464">
    <property type="entry name" value="PROTEIN CBG01266"/>
    <property type="match status" value="1"/>
</dbReference>
<dbReference type="PANTHER" id="PTHR31464:SF7">
    <property type="entry name" value="DUF4781 DOMAIN-CONTAINING PROTEIN"/>
    <property type="match status" value="1"/>
</dbReference>
<dbReference type="RefSeq" id="XP_053587973.1">
    <property type="nucleotide sequence ID" value="XM_053728396.1"/>
</dbReference>
<dbReference type="CTD" id="9823680"/>
<dbReference type="AlphaFoldDB" id="A0A6A5H893"/>
<accession>A0A6A5H893</accession>
<evidence type="ECO:0000313" key="1">
    <source>
        <dbReference type="EMBL" id="KAF1763096.1"/>
    </source>
</evidence>